<dbReference type="InterPro" id="IPR004739">
    <property type="entry name" value="GMP_synth_GATase"/>
</dbReference>
<reference evidence="12 13" key="1">
    <citation type="journal article" date="2016" name="Nat. Commun.">
        <title>Thousands of microbial genomes shed light on interconnected biogeochemical processes in an aquifer system.</title>
        <authorList>
            <person name="Anantharaman K."/>
            <person name="Brown C.T."/>
            <person name="Hug L.A."/>
            <person name="Sharon I."/>
            <person name="Castelle C.J."/>
            <person name="Probst A.J."/>
            <person name="Thomas B.C."/>
            <person name="Singh A."/>
            <person name="Wilkins M.J."/>
            <person name="Karaoz U."/>
            <person name="Brodie E.L."/>
            <person name="Williams K.H."/>
            <person name="Hubbard S.S."/>
            <person name="Banfield J.F."/>
        </authorList>
    </citation>
    <scope>NUCLEOTIDE SEQUENCE [LARGE SCALE GENOMIC DNA]</scope>
</reference>
<dbReference type="InterPro" id="IPR001674">
    <property type="entry name" value="GMP_synth_C"/>
</dbReference>
<dbReference type="InterPro" id="IPR029062">
    <property type="entry name" value="Class_I_gatase-like"/>
</dbReference>
<evidence type="ECO:0000256" key="1">
    <source>
        <dbReference type="ARBA" id="ARBA00002332"/>
    </source>
</evidence>
<dbReference type="PRINTS" id="PR00096">
    <property type="entry name" value="GATASE"/>
</dbReference>
<dbReference type="Gene3D" id="3.30.300.10">
    <property type="match status" value="1"/>
</dbReference>
<dbReference type="NCBIfam" id="NF000848">
    <property type="entry name" value="PRK00074.1"/>
    <property type="match status" value="1"/>
</dbReference>
<dbReference type="PANTHER" id="PTHR11922">
    <property type="entry name" value="GMP SYNTHASE-RELATED"/>
    <property type="match status" value="1"/>
</dbReference>
<dbReference type="GO" id="GO:0005524">
    <property type="term" value="F:ATP binding"/>
    <property type="evidence" value="ECO:0007669"/>
    <property type="project" value="UniProtKB-UniRule"/>
</dbReference>
<dbReference type="GO" id="GO:0003921">
    <property type="term" value="F:GMP synthase activity"/>
    <property type="evidence" value="ECO:0007669"/>
    <property type="project" value="InterPro"/>
</dbReference>
<comment type="subunit">
    <text evidence="9">Homodimer.</text>
</comment>
<dbReference type="Pfam" id="PF00958">
    <property type="entry name" value="GMP_synt_C"/>
    <property type="match status" value="1"/>
</dbReference>
<dbReference type="InterPro" id="IPR022955">
    <property type="entry name" value="GMP_synthase"/>
</dbReference>
<dbReference type="STRING" id="1817825.A2720_03860"/>
<dbReference type="NCBIfam" id="TIGR00888">
    <property type="entry name" value="guaA_Nterm"/>
    <property type="match status" value="1"/>
</dbReference>
<keyword evidence="4 9" id="KW-0547">Nucleotide-binding</keyword>
<dbReference type="InterPro" id="IPR022310">
    <property type="entry name" value="NAD/GMP_synthase"/>
</dbReference>
<gene>
    <name evidence="9" type="primary">guaA</name>
    <name evidence="12" type="ORF">A2720_03860</name>
</gene>
<evidence type="ECO:0000256" key="7">
    <source>
        <dbReference type="ARBA" id="ARBA00022840"/>
    </source>
</evidence>
<dbReference type="CDD" id="cd01997">
    <property type="entry name" value="GMP_synthase_C"/>
    <property type="match status" value="1"/>
</dbReference>
<dbReference type="Proteomes" id="UP000178892">
    <property type="component" value="Unassembled WGS sequence"/>
</dbReference>
<dbReference type="AlphaFoldDB" id="A0A1F5NTZ1"/>
<evidence type="ECO:0000256" key="5">
    <source>
        <dbReference type="ARBA" id="ARBA00022749"/>
    </source>
</evidence>
<sequence>MQDIIYVLDFGSQYAHLIVRRIREMGVLAELVTPQFPLQMLAEARGIILSGGPQNLSESSALRVNASIFSLGIPVLGICYGQQLMAYELGGKIQSSKRREYGHVEVTLARKSRIFAGLGKKQDVWMSHGDAVSKLPKNFTIIASSDNCPAAAVAYEQRKLFGLQFHPEVMHTKNGQKILANFIKITGVKKTPKGRDFIEKSVEEIRQRIGNDRAICALSGGVDSAVAAVLVHKAIGKNLTCVYVDTGLMRAGETESIKKIFRSYLKINLIIVRAEKDFLARLKGVVDPEKKRKTIGELFIRIFEKEAKKIGKVKWLVQGTLYTDAVSSGKSVGSKNAAVIKSHHNVGGLPKRMGMKLIEPLRDLYKYEVRKIAVALGLPKSIAYRVPFPGPGLAIRIIGEVTRDKLELIRQADKILSEEMEKSGVKVSQYFAVLPSTIRSVGVQGDARTYGFPIIIRAFNTPDFLTVQWANLPHKLLAKISSRITNEVEGVNRVVYDITSKPPGTVEWE</sequence>
<organism evidence="12 13">
    <name type="scientific">Candidatus Doudnabacteria bacterium RIFCSPHIGHO2_01_FULL_46_24</name>
    <dbReference type="NCBI Taxonomy" id="1817825"/>
    <lineage>
        <taxon>Bacteria</taxon>
        <taxon>Candidatus Doudnaibacteriota</taxon>
    </lineage>
</organism>
<evidence type="ECO:0000313" key="12">
    <source>
        <dbReference type="EMBL" id="OGE81012.1"/>
    </source>
</evidence>
<evidence type="ECO:0000259" key="11">
    <source>
        <dbReference type="PROSITE" id="PS51553"/>
    </source>
</evidence>
<dbReference type="SUPFAM" id="SSF52317">
    <property type="entry name" value="Class I glutamine amidotransferase-like"/>
    <property type="match status" value="1"/>
</dbReference>
<proteinExistence type="inferred from homology"/>
<keyword evidence="7 9" id="KW-0067">ATP-binding</keyword>
<dbReference type="PROSITE" id="PS51553">
    <property type="entry name" value="GMPS_ATP_PPASE"/>
    <property type="match status" value="1"/>
</dbReference>
<dbReference type="InterPro" id="IPR025777">
    <property type="entry name" value="GMPS_ATP_PPase_dom"/>
</dbReference>
<name>A0A1F5NTZ1_9BACT</name>
<dbReference type="Pfam" id="PF02540">
    <property type="entry name" value="NAD_synthase"/>
    <property type="match status" value="1"/>
</dbReference>
<evidence type="ECO:0000256" key="8">
    <source>
        <dbReference type="ARBA" id="ARBA00022962"/>
    </source>
</evidence>
<dbReference type="FunFam" id="3.40.50.880:FF:000001">
    <property type="entry name" value="GMP synthase [glutamine-hydrolyzing]"/>
    <property type="match status" value="1"/>
</dbReference>
<dbReference type="FunFam" id="3.30.300.10:FF:000002">
    <property type="entry name" value="GMP synthase [glutamine-hydrolyzing]"/>
    <property type="match status" value="1"/>
</dbReference>
<dbReference type="EMBL" id="MFEL01000012">
    <property type="protein sequence ID" value="OGE81012.1"/>
    <property type="molecule type" value="Genomic_DNA"/>
</dbReference>
<dbReference type="Pfam" id="PF00117">
    <property type="entry name" value="GATase"/>
    <property type="match status" value="1"/>
</dbReference>
<evidence type="ECO:0000256" key="6">
    <source>
        <dbReference type="ARBA" id="ARBA00022755"/>
    </source>
</evidence>
<dbReference type="Gene3D" id="3.40.50.880">
    <property type="match status" value="1"/>
</dbReference>
<dbReference type="PROSITE" id="PS51273">
    <property type="entry name" value="GATASE_TYPE_1"/>
    <property type="match status" value="1"/>
</dbReference>
<dbReference type="FunFam" id="3.40.50.620:FF:000001">
    <property type="entry name" value="GMP synthase [glutamine-hydrolyzing]"/>
    <property type="match status" value="1"/>
</dbReference>
<dbReference type="CDD" id="cd01742">
    <property type="entry name" value="GATase1_GMP_Synthase"/>
    <property type="match status" value="1"/>
</dbReference>
<evidence type="ECO:0000256" key="4">
    <source>
        <dbReference type="ARBA" id="ARBA00022741"/>
    </source>
</evidence>
<dbReference type="SUPFAM" id="SSF54810">
    <property type="entry name" value="GMP synthetase C-terminal dimerisation domain"/>
    <property type="match status" value="1"/>
</dbReference>
<evidence type="ECO:0000256" key="10">
    <source>
        <dbReference type="PROSITE-ProRule" id="PRU00886"/>
    </source>
</evidence>
<feature type="active site" evidence="9">
    <location>
        <position position="166"/>
    </location>
</feature>
<dbReference type="UniPathway" id="UPA00189">
    <property type="reaction ID" value="UER00296"/>
</dbReference>
<feature type="domain" description="GMPS ATP-PPase" evidence="11">
    <location>
        <begin position="192"/>
        <end position="385"/>
    </location>
</feature>
<dbReference type="InterPro" id="IPR017926">
    <property type="entry name" value="GATASE"/>
</dbReference>
<keyword evidence="6 9" id="KW-0658">Purine biosynthesis</keyword>
<comment type="function">
    <text evidence="1 9">Catalyzes the synthesis of GMP from XMP.</text>
</comment>
<dbReference type="InterPro" id="IPR014729">
    <property type="entry name" value="Rossmann-like_a/b/a_fold"/>
</dbReference>
<dbReference type="Gene3D" id="3.40.50.620">
    <property type="entry name" value="HUPs"/>
    <property type="match status" value="1"/>
</dbReference>
<dbReference type="PANTHER" id="PTHR11922:SF2">
    <property type="entry name" value="GMP SYNTHASE [GLUTAMINE-HYDROLYZING]"/>
    <property type="match status" value="1"/>
</dbReference>
<evidence type="ECO:0000256" key="3">
    <source>
        <dbReference type="ARBA" id="ARBA00022598"/>
    </source>
</evidence>
<keyword evidence="8 9" id="KW-0315">Glutamine amidotransferase</keyword>
<evidence type="ECO:0000313" key="13">
    <source>
        <dbReference type="Proteomes" id="UP000178892"/>
    </source>
</evidence>
<comment type="catalytic activity">
    <reaction evidence="9">
        <text>XMP + L-glutamine + ATP + H2O = GMP + L-glutamate + AMP + diphosphate + 2 H(+)</text>
        <dbReference type="Rhea" id="RHEA:11680"/>
        <dbReference type="ChEBI" id="CHEBI:15377"/>
        <dbReference type="ChEBI" id="CHEBI:15378"/>
        <dbReference type="ChEBI" id="CHEBI:29985"/>
        <dbReference type="ChEBI" id="CHEBI:30616"/>
        <dbReference type="ChEBI" id="CHEBI:33019"/>
        <dbReference type="ChEBI" id="CHEBI:57464"/>
        <dbReference type="ChEBI" id="CHEBI:58115"/>
        <dbReference type="ChEBI" id="CHEBI:58359"/>
        <dbReference type="ChEBI" id="CHEBI:456215"/>
        <dbReference type="EC" id="6.3.5.2"/>
    </reaction>
</comment>
<keyword evidence="5 9" id="KW-0332">GMP biosynthesis</keyword>
<accession>A0A1F5NTZ1</accession>
<feature type="binding site" evidence="10">
    <location>
        <begin position="219"/>
        <end position="225"/>
    </location>
    <ligand>
        <name>ATP</name>
        <dbReference type="ChEBI" id="CHEBI:30616"/>
    </ligand>
</feature>
<dbReference type="GO" id="GO:0005829">
    <property type="term" value="C:cytosol"/>
    <property type="evidence" value="ECO:0007669"/>
    <property type="project" value="TreeGrafter"/>
</dbReference>
<dbReference type="PRINTS" id="PR00097">
    <property type="entry name" value="ANTSNTHASEII"/>
</dbReference>
<protein>
    <recommendedName>
        <fullName evidence="9">GMP synthase [glutamine-hydrolyzing]</fullName>
        <ecNumber evidence="9">6.3.5.2</ecNumber>
    </recommendedName>
    <alternativeName>
        <fullName evidence="9">GMP synthetase</fullName>
    </alternativeName>
    <alternativeName>
        <fullName evidence="9">Glutamine amidotransferase</fullName>
    </alternativeName>
</protein>
<evidence type="ECO:0000256" key="9">
    <source>
        <dbReference type="HAMAP-Rule" id="MF_00344"/>
    </source>
</evidence>
<keyword evidence="3 9" id="KW-0436">Ligase</keyword>
<evidence type="ECO:0000256" key="2">
    <source>
        <dbReference type="ARBA" id="ARBA00005153"/>
    </source>
</evidence>
<dbReference type="NCBIfam" id="TIGR00884">
    <property type="entry name" value="guaA_Cterm"/>
    <property type="match status" value="1"/>
</dbReference>
<comment type="caution">
    <text evidence="12">The sequence shown here is derived from an EMBL/GenBank/DDBJ whole genome shotgun (WGS) entry which is preliminary data.</text>
</comment>
<dbReference type="HAMAP" id="MF_00344">
    <property type="entry name" value="GMP_synthase"/>
    <property type="match status" value="1"/>
</dbReference>
<dbReference type="SUPFAM" id="SSF52402">
    <property type="entry name" value="Adenine nucleotide alpha hydrolases-like"/>
    <property type="match status" value="1"/>
</dbReference>
<comment type="pathway">
    <text evidence="2 9">Purine metabolism; GMP biosynthesis; GMP from XMP (L-Gln route): step 1/1.</text>
</comment>
<dbReference type="EC" id="6.3.5.2" evidence="9"/>
<feature type="active site" description="Nucleophile" evidence="9">
    <location>
        <position position="79"/>
    </location>
</feature>
<feature type="active site" evidence="9">
    <location>
        <position position="168"/>
    </location>
</feature>